<dbReference type="Gene3D" id="3.40.50.150">
    <property type="entry name" value="Vaccinia Virus protein VP39"/>
    <property type="match status" value="1"/>
</dbReference>
<evidence type="ECO:0000313" key="3">
    <source>
        <dbReference type="Proteomes" id="UP001454036"/>
    </source>
</evidence>
<comment type="caution">
    <text evidence="2">The sequence shown here is derived from an EMBL/GenBank/DDBJ whole genome shotgun (WGS) entry which is preliminary data.</text>
</comment>
<dbReference type="AlphaFoldDB" id="A0AAV3PCT4"/>
<proteinExistence type="predicted"/>
<dbReference type="InterPro" id="IPR019446">
    <property type="entry name" value="BMT5-like"/>
</dbReference>
<keyword evidence="3" id="KW-1185">Reference proteome</keyword>
<dbReference type="EMBL" id="BAABME010001165">
    <property type="protein sequence ID" value="GAA0147963.1"/>
    <property type="molecule type" value="Genomic_DNA"/>
</dbReference>
<accession>A0AAV3PCT4</accession>
<evidence type="ECO:0000313" key="2">
    <source>
        <dbReference type="EMBL" id="GAA0147963.1"/>
    </source>
</evidence>
<gene>
    <name evidence="2" type="ORF">LIER_07535</name>
</gene>
<dbReference type="InterPro" id="IPR029063">
    <property type="entry name" value="SAM-dependent_MTases_sf"/>
</dbReference>
<dbReference type="GO" id="GO:0070475">
    <property type="term" value="P:rRNA base methylation"/>
    <property type="evidence" value="ECO:0007669"/>
    <property type="project" value="InterPro"/>
</dbReference>
<reference evidence="2 3" key="1">
    <citation type="submission" date="2024-01" db="EMBL/GenBank/DDBJ databases">
        <title>The complete chloroplast genome sequence of Lithospermum erythrorhizon: insights into the phylogenetic relationship among Boraginaceae species and the maternal lineages of purple gromwells.</title>
        <authorList>
            <person name="Okada T."/>
            <person name="Watanabe K."/>
        </authorList>
    </citation>
    <scope>NUCLEOTIDE SEQUENCE [LARGE SCALE GENOMIC DNA]</scope>
</reference>
<protein>
    <submittedName>
        <fullName evidence="2">Aminoacyl-tRNA synthetase</fullName>
    </submittedName>
</protein>
<evidence type="ECO:0000259" key="1">
    <source>
        <dbReference type="Pfam" id="PF10354"/>
    </source>
</evidence>
<name>A0AAV3PCT4_LITER</name>
<dbReference type="SUPFAM" id="SSF53335">
    <property type="entry name" value="S-adenosyl-L-methionine-dependent methyltransferases"/>
    <property type="match status" value="1"/>
</dbReference>
<dbReference type="GO" id="GO:0070042">
    <property type="term" value="F:rRNA (uridine-N3-)-methyltransferase activity"/>
    <property type="evidence" value="ECO:0007669"/>
    <property type="project" value="InterPro"/>
</dbReference>
<organism evidence="2 3">
    <name type="scientific">Lithospermum erythrorhizon</name>
    <name type="common">Purple gromwell</name>
    <name type="synonym">Lithospermum officinale var. erythrorhizon</name>
    <dbReference type="NCBI Taxonomy" id="34254"/>
    <lineage>
        <taxon>Eukaryota</taxon>
        <taxon>Viridiplantae</taxon>
        <taxon>Streptophyta</taxon>
        <taxon>Embryophyta</taxon>
        <taxon>Tracheophyta</taxon>
        <taxon>Spermatophyta</taxon>
        <taxon>Magnoliopsida</taxon>
        <taxon>eudicotyledons</taxon>
        <taxon>Gunneridae</taxon>
        <taxon>Pentapetalae</taxon>
        <taxon>asterids</taxon>
        <taxon>lamiids</taxon>
        <taxon>Boraginales</taxon>
        <taxon>Boraginaceae</taxon>
        <taxon>Boraginoideae</taxon>
        <taxon>Lithospermeae</taxon>
        <taxon>Lithospermum</taxon>
    </lineage>
</organism>
<dbReference type="PANTHER" id="PTHR11538">
    <property type="entry name" value="PHENYLALANYL-TRNA SYNTHETASE"/>
    <property type="match status" value="1"/>
</dbReference>
<dbReference type="Pfam" id="PF10354">
    <property type="entry name" value="BMT5-like"/>
    <property type="match status" value="1"/>
</dbReference>
<dbReference type="PANTHER" id="PTHR11538:SF89">
    <property type="entry name" value="PROTEIN, PUTATIVE (DUF2431)-RELATED"/>
    <property type="match status" value="1"/>
</dbReference>
<dbReference type="Proteomes" id="UP001454036">
    <property type="component" value="Unassembled WGS sequence"/>
</dbReference>
<dbReference type="GO" id="GO:0005737">
    <property type="term" value="C:cytoplasm"/>
    <property type="evidence" value="ECO:0007669"/>
    <property type="project" value="TreeGrafter"/>
</dbReference>
<dbReference type="FunFam" id="3.40.50.150:FF:000440">
    <property type="entry name" value="Os09g0479300 protein"/>
    <property type="match status" value="1"/>
</dbReference>
<sequence>MNNEEVKWIMHYCSSHKILLVGEGDFSFSVCLAKAFGSAQNMVATSLDSEAEVKRKYSGAEANLNELKERGCTIVHQVDVHTMSSYSFNHITSVQLFDRIVFNFPHAGFYMWEHEPRQIILHQELVRGFFKKAKNMLREGGEVHVTHKTAHPFSNWRIADLASEAGLYLKREEEFYNWLYPGYENKRGEGARCDESFPVGNCSTFQFAKLF</sequence>
<feature type="domain" description="25S rRNA (uridine-N(3))-methyltransferase BMT5-like" evidence="1">
    <location>
        <begin position="19"/>
        <end position="187"/>
    </location>
</feature>